<dbReference type="Proteomes" id="UP001164020">
    <property type="component" value="Chromosome"/>
</dbReference>
<name>A0ABY7C5J3_9HYPH</name>
<sequence>MGSGRPKADEPAAFPWDEAMAVGFGVLRLSPEAFWKMTPRELSGVLSPRRQAGAAAPSATGLFGLMRRFPDIDRQSP</sequence>
<dbReference type="EMBL" id="CP114029">
    <property type="protein sequence ID" value="WAP71283.1"/>
    <property type="molecule type" value="Genomic_DNA"/>
</dbReference>
<dbReference type="NCBIfam" id="TIGR02216">
    <property type="entry name" value="phage_TIGR02216"/>
    <property type="match status" value="1"/>
</dbReference>
<dbReference type="InterPro" id="IPR011739">
    <property type="entry name" value="GTA_rcc01693"/>
</dbReference>
<proteinExistence type="predicted"/>
<evidence type="ECO:0000313" key="1">
    <source>
        <dbReference type="EMBL" id="WAP71283.1"/>
    </source>
</evidence>
<keyword evidence="2" id="KW-1185">Reference proteome</keyword>
<organism evidence="1 2">
    <name type="scientific">Jiella pelagia</name>
    <dbReference type="NCBI Taxonomy" id="2986949"/>
    <lineage>
        <taxon>Bacteria</taxon>
        <taxon>Pseudomonadati</taxon>
        <taxon>Pseudomonadota</taxon>
        <taxon>Alphaproteobacteria</taxon>
        <taxon>Hyphomicrobiales</taxon>
        <taxon>Aurantimonadaceae</taxon>
        <taxon>Jiella</taxon>
    </lineage>
</organism>
<dbReference type="RefSeq" id="WP_268883826.1">
    <property type="nucleotide sequence ID" value="NZ_CP114029.1"/>
</dbReference>
<dbReference type="Pfam" id="PF09550">
    <property type="entry name" value="Phage_TAC_6"/>
    <property type="match status" value="1"/>
</dbReference>
<dbReference type="InterPro" id="IPR019056">
    <property type="entry name" value="Phage_TAC_6"/>
</dbReference>
<reference evidence="1" key="1">
    <citation type="submission" date="2022-12" db="EMBL/GenBank/DDBJ databases">
        <title>Jiella pelagia sp. nov., isolated from phosphonate enriched culture of Northwest Pacific surface seawater.</title>
        <authorList>
            <person name="Shin D.Y."/>
            <person name="Hwang C.Y."/>
        </authorList>
    </citation>
    <scope>NUCLEOTIDE SEQUENCE</scope>
    <source>
        <strain evidence="1">HL-NP1</strain>
    </source>
</reference>
<evidence type="ECO:0000313" key="2">
    <source>
        <dbReference type="Proteomes" id="UP001164020"/>
    </source>
</evidence>
<protein>
    <submittedName>
        <fullName evidence="1">Phage tail assembly chaperone</fullName>
    </submittedName>
</protein>
<gene>
    <name evidence="1" type="ORF">OH818_21430</name>
</gene>
<accession>A0ABY7C5J3</accession>